<protein>
    <recommendedName>
        <fullName evidence="3">ESX-1 secretion-associated protein</fullName>
    </recommendedName>
</protein>
<sequence length="110" mass="11520">MADAGYEVHPDELNKFGDYLTSTTKPEVEKAASGVRGHNGFDNSAFGIFAAQLLAVPARIAMGVVASNLDGLAKEIADAADRTKKAAKLYTEQDSQAADGLGNFKTELGS</sequence>
<accession>A0ABX1JCY0</accession>
<gene>
    <name evidence="1" type="ORF">HFP15_25535</name>
</gene>
<evidence type="ECO:0000313" key="2">
    <source>
        <dbReference type="Proteomes" id="UP000715441"/>
    </source>
</evidence>
<name>A0ABX1JCY0_9PSEU</name>
<reference evidence="1 2" key="1">
    <citation type="submission" date="2020-04" db="EMBL/GenBank/DDBJ databases">
        <title>Novel species.</title>
        <authorList>
            <person name="Teo W.F.A."/>
            <person name="Lipun K."/>
            <person name="Srisuk N."/>
            <person name="Duangmal K."/>
        </authorList>
    </citation>
    <scope>NUCLEOTIDE SEQUENCE [LARGE SCALE GENOMIC DNA]</scope>
    <source>
        <strain evidence="1 2">K13G38</strain>
    </source>
</reference>
<evidence type="ECO:0000313" key="1">
    <source>
        <dbReference type="EMBL" id="NKQ56245.1"/>
    </source>
</evidence>
<dbReference type="RefSeq" id="WP_168519289.1">
    <property type="nucleotide sequence ID" value="NZ_JAAXLS010000021.1"/>
</dbReference>
<organism evidence="1 2">
    <name type="scientific">Amycolatopsis acididurans</name>
    <dbReference type="NCBI Taxonomy" id="2724524"/>
    <lineage>
        <taxon>Bacteria</taxon>
        <taxon>Bacillati</taxon>
        <taxon>Actinomycetota</taxon>
        <taxon>Actinomycetes</taxon>
        <taxon>Pseudonocardiales</taxon>
        <taxon>Pseudonocardiaceae</taxon>
        <taxon>Amycolatopsis</taxon>
    </lineage>
</organism>
<comment type="caution">
    <text evidence="1">The sequence shown here is derived from an EMBL/GenBank/DDBJ whole genome shotgun (WGS) entry which is preliminary data.</text>
</comment>
<dbReference type="EMBL" id="JAAXLS010000021">
    <property type="protein sequence ID" value="NKQ56245.1"/>
    <property type="molecule type" value="Genomic_DNA"/>
</dbReference>
<dbReference type="Proteomes" id="UP000715441">
    <property type="component" value="Unassembled WGS sequence"/>
</dbReference>
<evidence type="ECO:0008006" key="3">
    <source>
        <dbReference type="Google" id="ProtNLM"/>
    </source>
</evidence>
<keyword evidence="2" id="KW-1185">Reference proteome</keyword>
<proteinExistence type="predicted"/>